<accession>A0A8D5AFP3</accession>
<feature type="domain" description="FAD-binding PCMH-type" evidence="4">
    <location>
        <begin position="42"/>
        <end position="221"/>
    </location>
</feature>
<dbReference type="InterPro" id="IPR016166">
    <property type="entry name" value="FAD-bd_PCMH"/>
</dbReference>
<dbReference type="PANTHER" id="PTHR42934">
    <property type="entry name" value="GLYCOLATE OXIDASE SUBUNIT GLCD"/>
    <property type="match status" value="1"/>
</dbReference>
<dbReference type="Pfam" id="PF02913">
    <property type="entry name" value="FAD-oxidase_C"/>
    <property type="match status" value="1"/>
</dbReference>
<gene>
    <name evidence="5" type="primary">dld</name>
    <name evidence="5" type="ORF">MoryE10_01290</name>
</gene>
<evidence type="ECO:0000259" key="4">
    <source>
        <dbReference type="PROSITE" id="PS51387"/>
    </source>
</evidence>
<organism evidence="5 6">
    <name type="scientific">Methylogaea oryzae</name>
    <dbReference type="NCBI Taxonomy" id="1295382"/>
    <lineage>
        <taxon>Bacteria</taxon>
        <taxon>Pseudomonadati</taxon>
        <taxon>Pseudomonadota</taxon>
        <taxon>Gammaproteobacteria</taxon>
        <taxon>Methylococcales</taxon>
        <taxon>Methylococcaceae</taxon>
        <taxon>Methylogaea</taxon>
    </lineage>
</organism>
<dbReference type="GO" id="GO:0071949">
    <property type="term" value="F:FAD binding"/>
    <property type="evidence" value="ECO:0007669"/>
    <property type="project" value="InterPro"/>
</dbReference>
<evidence type="ECO:0000256" key="3">
    <source>
        <dbReference type="ARBA" id="ARBA00022827"/>
    </source>
</evidence>
<dbReference type="Proteomes" id="UP000824988">
    <property type="component" value="Chromosome"/>
</dbReference>
<reference evidence="5" key="1">
    <citation type="submission" date="2019-06" db="EMBL/GenBank/DDBJ databases">
        <title>Complete genome sequence of Methylogaea oryzae strain JCM16910.</title>
        <authorList>
            <person name="Asakawa S."/>
        </authorList>
    </citation>
    <scope>NUCLEOTIDE SEQUENCE</scope>
    <source>
        <strain evidence="5">E10</strain>
    </source>
</reference>
<dbReference type="FunFam" id="1.10.45.10:FF:000001">
    <property type="entry name" value="D-lactate dehydrogenase mitochondrial"/>
    <property type="match status" value="1"/>
</dbReference>
<keyword evidence="2" id="KW-0285">Flavoprotein</keyword>
<evidence type="ECO:0000313" key="6">
    <source>
        <dbReference type="Proteomes" id="UP000824988"/>
    </source>
</evidence>
<dbReference type="PROSITE" id="PS51387">
    <property type="entry name" value="FAD_PCMH"/>
    <property type="match status" value="1"/>
</dbReference>
<dbReference type="RefSeq" id="WP_246598921.1">
    <property type="nucleotide sequence ID" value="NZ_AP019782.1"/>
</dbReference>
<dbReference type="EMBL" id="AP019782">
    <property type="protein sequence ID" value="BBL69523.1"/>
    <property type="molecule type" value="Genomic_DNA"/>
</dbReference>
<protein>
    <submittedName>
        <fullName evidence="5">Lactate dehydrogenase</fullName>
    </submittedName>
</protein>
<proteinExistence type="predicted"/>
<comment type="cofactor">
    <cofactor evidence="1">
        <name>FAD</name>
        <dbReference type="ChEBI" id="CHEBI:57692"/>
    </cofactor>
</comment>
<dbReference type="InterPro" id="IPR004113">
    <property type="entry name" value="FAD-bd_oxidored_4_C"/>
</dbReference>
<keyword evidence="3" id="KW-0274">FAD</keyword>
<keyword evidence="6" id="KW-1185">Reference proteome</keyword>
<dbReference type="KEGG" id="moz:MoryE10_01290"/>
<evidence type="ECO:0000313" key="5">
    <source>
        <dbReference type="EMBL" id="BBL69523.1"/>
    </source>
</evidence>
<sequence>MNVAAVTLPQPFLRRLKHIVGAGNCRTDPADCWAYGYDNSKRHALPQAVAFAAEHDQVRELAGLCHEFEVPLVARGRGTGTTGATTPIQGGLVLSLERMDRLLEFSPDNRYAVAQPGMTNEALQQAVGRAGFFWPPDPTSSAFCSIGGNLACNAAGPRAVKYGTPRDNTLGLRAVTGAGKEIRTGVFTTKGVVGYDLTRLIVGSEGTLAIITEATLKLTPRPEAKHTLRAVYRDVAAAARAVAAIMAQPVAPCTLEFIDGNALKLAQRHAPLGLPEGAGALLMIEVDGLKAGLAEAAERVGQAAGNDGLLDLSAAATWDEAEHLWQVRKALSPALRQVAPLKINEDVVVPVTELPALIAGLDELSAKHGIPIVNFGHAGNGNIHVNLLAQPQDMERAERCLDEVFGLVLRLRGTLSGEHGVGLAKRDYVDRELDAESMRLMRAVKAQFDPKGILNPGKMLPAAPCG</sequence>
<dbReference type="InterPro" id="IPR006094">
    <property type="entry name" value="Oxid_FAD_bind_N"/>
</dbReference>
<dbReference type="InterPro" id="IPR051914">
    <property type="entry name" value="FAD-linked_OxidoTrans_Type4"/>
</dbReference>
<evidence type="ECO:0000256" key="1">
    <source>
        <dbReference type="ARBA" id="ARBA00001974"/>
    </source>
</evidence>
<evidence type="ECO:0000256" key="2">
    <source>
        <dbReference type="ARBA" id="ARBA00022630"/>
    </source>
</evidence>
<dbReference type="AlphaFoldDB" id="A0A8D5AFP3"/>
<dbReference type="PANTHER" id="PTHR42934:SF2">
    <property type="entry name" value="GLYCOLATE OXIDASE SUBUNIT GLCD"/>
    <property type="match status" value="1"/>
</dbReference>
<name>A0A8D5AFP3_9GAMM</name>
<dbReference type="Pfam" id="PF01565">
    <property type="entry name" value="FAD_binding_4"/>
    <property type="match status" value="1"/>
</dbReference>
<dbReference type="GO" id="GO:0003824">
    <property type="term" value="F:catalytic activity"/>
    <property type="evidence" value="ECO:0007669"/>
    <property type="project" value="InterPro"/>
</dbReference>